<feature type="compositionally biased region" description="Pro residues" evidence="2">
    <location>
        <begin position="8"/>
        <end position="22"/>
    </location>
</feature>
<dbReference type="GO" id="GO:0042613">
    <property type="term" value="C:MHC class II protein complex"/>
    <property type="evidence" value="ECO:0007669"/>
    <property type="project" value="InterPro"/>
</dbReference>
<reference evidence="4" key="1">
    <citation type="submission" date="2025-08" db="UniProtKB">
        <authorList>
            <consortium name="Ensembl"/>
        </authorList>
    </citation>
    <scope>IDENTIFICATION</scope>
</reference>
<dbReference type="InterPro" id="IPR014745">
    <property type="entry name" value="MHC_II_a/b_N"/>
</dbReference>
<dbReference type="Pfam" id="PF00969">
    <property type="entry name" value="MHC_II_beta"/>
    <property type="match status" value="1"/>
</dbReference>
<proteinExistence type="predicted"/>
<organism evidence="4 5">
    <name type="scientific">Naja naja</name>
    <name type="common">Indian cobra</name>
    <dbReference type="NCBI Taxonomy" id="35670"/>
    <lineage>
        <taxon>Eukaryota</taxon>
        <taxon>Metazoa</taxon>
        <taxon>Chordata</taxon>
        <taxon>Craniata</taxon>
        <taxon>Vertebrata</taxon>
        <taxon>Euteleostomi</taxon>
        <taxon>Lepidosauria</taxon>
        <taxon>Squamata</taxon>
        <taxon>Bifurcata</taxon>
        <taxon>Unidentata</taxon>
        <taxon>Episquamata</taxon>
        <taxon>Toxicofera</taxon>
        <taxon>Serpentes</taxon>
        <taxon>Colubroidea</taxon>
        <taxon>Elapidae</taxon>
        <taxon>Elapinae</taxon>
        <taxon>Naja</taxon>
    </lineage>
</organism>
<reference evidence="4" key="2">
    <citation type="submission" date="2025-09" db="UniProtKB">
        <authorList>
            <consortium name="Ensembl"/>
        </authorList>
    </citation>
    <scope>IDENTIFICATION</scope>
</reference>
<evidence type="ECO:0000256" key="2">
    <source>
        <dbReference type="SAM" id="MobiDB-lite"/>
    </source>
</evidence>
<evidence type="ECO:0000256" key="1">
    <source>
        <dbReference type="ARBA" id="ARBA00023180"/>
    </source>
</evidence>
<feature type="region of interest" description="Disordered" evidence="2">
    <location>
        <begin position="1"/>
        <end position="23"/>
    </location>
</feature>
<name>A0A8C6XQ00_NAJNA</name>
<dbReference type="InterPro" id="IPR011162">
    <property type="entry name" value="MHC_I/II-like_Ag-recog"/>
</dbReference>
<accession>A0A8C6XQ00</accession>
<dbReference type="AlphaFoldDB" id="A0A8C6XQ00"/>
<dbReference type="OrthoDB" id="10043043at2759"/>
<dbReference type="Proteomes" id="UP000694559">
    <property type="component" value="Unplaced"/>
</dbReference>
<protein>
    <recommendedName>
        <fullName evidence="3">MHC class II beta chain N-terminal domain-containing protein</fullName>
    </recommendedName>
</protein>
<dbReference type="GO" id="GO:0019882">
    <property type="term" value="P:antigen processing and presentation"/>
    <property type="evidence" value="ECO:0007669"/>
    <property type="project" value="InterPro"/>
</dbReference>
<dbReference type="SUPFAM" id="SSF54452">
    <property type="entry name" value="MHC antigen-recognition domain"/>
    <property type="match status" value="1"/>
</dbReference>
<dbReference type="GO" id="GO:0006955">
    <property type="term" value="P:immune response"/>
    <property type="evidence" value="ECO:0007669"/>
    <property type="project" value="InterPro"/>
</dbReference>
<dbReference type="Ensembl" id="ENSNNAT00000018762.1">
    <property type="protein sequence ID" value="ENSNNAP00000017871.1"/>
    <property type="gene ID" value="ENSNNAG00000011967.1"/>
</dbReference>
<sequence>MEGGPLRRPLPSPPSFLPPPDTPQVCLPLRVRQSPLPPPGGAFLQSLKGRSPHPPFFLVGASSSTSGWERWALESLLTAFLLLLPSQPISCSRKAECLFLNGTQRVRFLDRYIYDRQEFARFDSDLGKHVAVTELGKVDADDWNRDEQWLQYRRPSGSFLPTQLRVKDYTVYSSISFSP</sequence>
<dbReference type="SMART" id="SM00921">
    <property type="entry name" value="MHC_II_beta"/>
    <property type="match status" value="1"/>
</dbReference>
<evidence type="ECO:0000259" key="3">
    <source>
        <dbReference type="SMART" id="SM00921"/>
    </source>
</evidence>
<dbReference type="Gene3D" id="3.10.320.10">
    <property type="entry name" value="Class II Histocompatibility Antigen, M Beta Chain, Chain B, domain 1"/>
    <property type="match status" value="1"/>
</dbReference>
<feature type="domain" description="MHC class II beta chain N-terminal" evidence="3">
    <location>
        <begin position="95"/>
        <end position="168"/>
    </location>
</feature>
<evidence type="ECO:0000313" key="5">
    <source>
        <dbReference type="Proteomes" id="UP000694559"/>
    </source>
</evidence>
<evidence type="ECO:0000313" key="4">
    <source>
        <dbReference type="Ensembl" id="ENSNNAP00000017871.1"/>
    </source>
</evidence>
<dbReference type="GeneTree" id="ENSGT00950000183127"/>
<dbReference type="InterPro" id="IPR000353">
    <property type="entry name" value="MHC_II_b_N"/>
</dbReference>
<keyword evidence="1" id="KW-0325">Glycoprotein</keyword>
<keyword evidence="5" id="KW-1185">Reference proteome</keyword>